<dbReference type="SUPFAM" id="SSF53335">
    <property type="entry name" value="S-adenosyl-L-methionine-dependent methyltransferases"/>
    <property type="match status" value="1"/>
</dbReference>
<name>A0A401JDB8_9PROT</name>
<dbReference type="Gene3D" id="3.30.70.1170">
    <property type="entry name" value="Sun protein, domain 3"/>
    <property type="match status" value="1"/>
</dbReference>
<comment type="caution">
    <text evidence="16">The sequence shown here is derived from an EMBL/GenBank/DDBJ whole genome shotgun (WGS) entry which is preliminary data.</text>
</comment>
<dbReference type="GO" id="GO:0003723">
    <property type="term" value="F:RNA binding"/>
    <property type="evidence" value="ECO:0007669"/>
    <property type="project" value="UniProtKB-UniRule"/>
</dbReference>
<dbReference type="Pfam" id="PF22458">
    <property type="entry name" value="RsmF-B_ferredox"/>
    <property type="match status" value="1"/>
</dbReference>
<feature type="binding site" evidence="14">
    <location>
        <position position="300"/>
    </location>
    <ligand>
        <name>S-adenosyl-L-methionine</name>
        <dbReference type="ChEBI" id="CHEBI:59789"/>
    </ligand>
</feature>
<dbReference type="FunFam" id="3.40.50.150:FF:000022">
    <property type="entry name" value="Ribosomal RNA small subunit methyltransferase B"/>
    <property type="match status" value="1"/>
</dbReference>
<comment type="function">
    <text evidence="1">Specifically methylates the cytosine at position 967 (m5C967) of 16S rRNA.</text>
</comment>
<dbReference type="CDD" id="cd02440">
    <property type="entry name" value="AdoMet_MTases"/>
    <property type="match status" value="1"/>
</dbReference>
<dbReference type="Proteomes" id="UP000286806">
    <property type="component" value="Unassembled WGS sequence"/>
</dbReference>
<dbReference type="PROSITE" id="PS51686">
    <property type="entry name" value="SAM_MT_RSMB_NOP"/>
    <property type="match status" value="1"/>
</dbReference>
<accession>A0A401JDB8</accession>
<dbReference type="PROSITE" id="PS01153">
    <property type="entry name" value="NOL1_NOP2_SUN"/>
    <property type="match status" value="1"/>
</dbReference>
<dbReference type="GO" id="GO:0008649">
    <property type="term" value="F:rRNA methyltransferase activity"/>
    <property type="evidence" value="ECO:0007669"/>
    <property type="project" value="InterPro"/>
</dbReference>
<evidence type="ECO:0000256" key="10">
    <source>
        <dbReference type="ARBA" id="ARBA00022884"/>
    </source>
</evidence>
<dbReference type="RefSeq" id="WP_189836326.1">
    <property type="nucleotide sequence ID" value="NZ_BGOW01000014.1"/>
</dbReference>
<dbReference type="Pfam" id="PF01189">
    <property type="entry name" value="Methyltr_RsmB-F"/>
    <property type="match status" value="1"/>
</dbReference>
<proteinExistence type="inferred from homology"/>
<dbReference type="InterPro" id="IPR049560">
    <property type="entry name" value="MeTrfase_RsmB-F_NOP2_cat"/>
</dbReference>
<dbReference type="InterPro" id="IPR018314">
    <property type="entry name" value="RsmB/NOL1/NOP2-like_CS"/>
</dbReference>
<dbReference type="NCBIfam" id="NF008149">
    <property type="entry name" value="PRK10901.1"/>
    <property type="match status" value="1"/>
</dbReference>
<reference evidence="16 17" key="1">
    <citation type="journal article" date="2019" name="Front. Microbiol.">
        <title>Genomes of Neutrophilic Sulfur-Oxidizing Chemolithoautotrophs Representing 9 Proteobacterial Species From 8 Genera.</title>
        <authorList>
            <person name="Watanabe T."/>
            <person name="Kojima H."/>
            <person name="Umezawa K."/>
            <person name="Hori C."/>
            <person name="Takasuka T.E."/>
            <person name="Kato Y."/>
            <person name="Fukui M."/>
        </authorList>
    </citation>
    <scope>NUCLEOTIDE SEQUENCE [LARGE SCALE GENOMIC DNA]</scope>
    <source>
        <strain evidence="16 17">TTN</strain>
    </source>
</reference>
<dbReference type="GO" id="GO:0006355">
    <property type="term" value="P:regulation of DNA-templated transcription"/>
    <property type="evidence" value="ECO:0007669"/>
    <property type="project" value="InterPro"/>
</dbReference>
<feature type="active site" description="Nucleophile" evidence="14">
    <location>
        <position position="372"/>
    </location>
</feature>
<dbReference type="SUPFAM" id="SSF48013">
    <property type="entry name" value="NusB-like"/>
    <property type="match status" value="1"/>
</dbReference>
<evidence type="ECO:0000256" key="8">
    <source>
        <dbReference type="ARBA" id="ARBA00022679"/>
    </source>
</evidence>
<keyword evidence="7 14" id="KW-0489">Methyltransferase</keyword>
<evidence type="ECO:0000313" key="16">
    <source>
        <dbReference type="EMBL" id="GBL45668.1"/>
    </source>
</evidence>
<dbReference type="EC" id="2.1.1.176" evidence="4"/>
<dbReference type="InterPro" id="IPR006027">
    <property type="entry name" value="NusB_RsmB_TIM44"/>
</dbReference>
<dbReference type="NCBIfam" id="TIGR00563">
    <property type="entry name" value="rsmB"/>
    <property type="match status" value="1"/>
</dbReference>
<dbReference type="Gene3D" id="1.10.287.730">
    <property type="entry name" value="Helix hairpin bin"/>
    <property type="match status" value="1"/>
</dbReference>
<dbReference type="EMBL" id="BGOW01000014">
    <property type="protein sequence ID" value="GBL45668.1"/>
    <property type="molecule type" value="Genomic_DNA"/>
</dbReference>
<comment type="subcellular location">
    <subcellularLocation>
        <location evidence="2">Cytoplasm</location>
    </subcellularLocation>
</comment>
<evidence type="ECO:0000256" key="4">
    <source>
        <dbReference type="ARBA" id="ARBA00012140"/>
    </source>
</evidence>
<comment type="catalytic activity">
    <reaction evidence="13">
        <text>cytidine(967) in 16S rRNA + S-adenosyl-L-methionine = 5-methylcytidine(967) in 16S rRNA + S-adenosyl-L-homocysteine + H(+)</text>
        <dbReference type="Rhea" id="RHEA:42748"/>
        <dbReference type="Rhea" id="RHEA-COMP:10219"/>
        <dbReference type="Rhea" id="RHEA-COMP:10220"/>
        <dbReference type="ChEBI" id="CHEBI:15378"/>
        <dbReference type="ChEBI" id="CHEBI:57856"/>
        <dbReference type="ChEBI" id="CHEBI:59789"/>
        <dbReference type="ChEBI" id="CHEBI:74483"/>
        <dbReference type="ChEBI" id="CHEBI:82748"/>
        <dbReference type="EC" id="2.1.1.176"/>
    </reaction>
</comment>
<dbReference type="Pfam" id="PF01029">
    <property type="entry name" value="NusB"/>
    <property type="match status" value="1"/>
</dbReference>
<evidence type="ECO:0000256" key="14">
    <source>
        <dbReference type="PROSITE-ProRule" id="PRU01023"/>
    </source>
</evidence>
<keyword evidence="17" id="KW-1185">Reference proteome</keyword>
<evidence type="ECO:0000256" key="1">
    <source>
        <dbReference type="ARBA" id="ARBA00002724"/>
    </source>
</evidence>
<evidence type="ECO:0000256" key="9">
    <source>
        <dbReference type="ARBA" id="ARBA00022691"/>
    </source>
</evidence>
<keyword evidence="10 14" id="KW-0694">RNA-binding</keyword>
<keyword evidence="9 14" id="KW-0949">S-adenosyl-L-methionine</keyword>
<evidence type="ECO:0000256" key="3">
    <source>
        <dbReference type="ARBA" id="ARBA00007494"/>
    </source>
</evidence>
<dbReference type="Gene3D" id="1.10.940.10">
    <property type="entry name" value="NusB-like"/>
    <property type="match status" value="1"/>
</dbReference>
<protein>
    <recommendedName>
        <fullName evidence="4">16S rRNA (cytosine(967)-C(5))-methyltransferase</fullName>
        <ecNumber evidence="4">2.1.1.176</ecNumber>
    </recommendedName>
    <alternativeName>
        <fullName evidence="11">16S rRNA m5C967 methyltransferase</fullName>
    </alternativeName>
    <alternativeName>
        <fullName evidence="12">rRNA (cytosine-C(5)-)-methyltransferase RsmB</fullName>
    </alternativeName>
</protein>
<dbReference type="InterPro" id="IPR001678">
    <property type="entry name" value="MeTrfase_RsmB-F_NOP2_dom"/>
</dbReference>
<feature type="binding site" evidence="14">
    <location>
        <begin position="252"/>
        <end position="258"/>
    </location>
    <ligand>
        <name>S-adenosyl-L-methionine</name>
        <dbReference type="ChEBI" id="CHEBI:59789"/>
    </ligand>
</feature>
<feature type="binding site" evidence="14">
    <location>
        <position position="274"/>
    </location>
    <ligand>
        <name>S-adenosyl-L-methionine</name>
        <dbReference type="ChEBI" id="CHEBI:59789"/>
    </ligand>
</feature>
<dbReference type="PANTHER" id="PTHR22807">
    <property type="entry name" value="NOP2 YEAST -RELATED NOL1/NOP2/FMU SUN DOMAIN-CONTAINING"/>
    <property type="match status" value="1"/>
</dbReference>
<evidence type="ECO:0000313" key="17">
    <source>
        <dbReference type="Proteomes" id="UP000286806"/>
    </source>
</evidence>
<keyword evidence="6" id="KW-0698">rRNA processing</keyword>
<dbReference type="InterPro" id="IPR004573">
    <property type="entry name" value="rRNA_ssu_MeTfrase_B"/>
</dbReference>
<keyword evidence="5" id="KW-0963">Cytoplasm</keyword>
<evidence type="ECO:0000256" key="13">
    <source>
        <dbReference type="ARBA" id="ARBA00047283"/>
    </source>
</evidence>
<feature type="domain" description="SAM-dependent MTase RsmB/NOP-type" evidence="15">
    <location>
        <begin position="164"/>
        <end position="425"/>
    </location>
</feature>
<sequence>MSEPIHQPPLRQLLKRAAYAVDAVVHKGQNLNRVLAQQPVEGRATVQDICYGSLREYALLAALRDALLSNPLKDSLIAALLVVGLRQLRVRPDATHTVVNEAVEAAAAIQPWARGLVNGVLRNYLRQADALSAAVIRKESVRWNYPQWWIDKLRVAYPEHWQAALTAGNQHAPMTLRVNQHHGSAATYLELLRDAGVEATQTGAFALQLVQPVAVAQLPGFASGRVSVQDAGAQLAAPLLDLHDGLRVLDACAAPGGKTGHILETADVALTALDSDMARLERVRENLDRLQLKATLACGDAAQPDTWWDGQPFDRILADVPCSASGVVRRHPDIKWLRRPDDIAHFAAQQAAMLPALWRCLAHGGKLLYATCSIFPEENQRQVDAFLDRHDDASQLDLEGEWINPGQLLPDEQHDGFFYALLAKN</sequence>
<gene>
    <name evidence="16" type="ORF">SFMTTN_1478</name>
</gene>
<dbReference type="InterPro" id="IPR035926">
    <property type="entry name" value="NusB-like_sf"/>
</dbReference>
<evidence type="ECO:0000256" key="6">
    <source>
        <dbReference type="ARBA" id="ARBA00022552"/>
    </source>
</evidence>
<evidence type="ECO:0000256" key="7">
    <source>
        <dbReference type="ARBA" id="ARBA00022603"/>
    </source>
</evidence>
<dbReference type="GO" id="GO:0005737">
    <property type="term" value="C:cytoplasm"/>
    <property type="evidence" value="ECO:0007669"/>
    <property type="project" value="UniProtKB-SubCell"/>
</dbReference>
<evidence type="ECO:0000256" key="11">
    <source>
        <dbReference type="ARBA" id="ARBA00030399"/>
    </source>
</evidence>
<dbReference type="AlphaFoldDB" id="A0A401JDB8"/>
<dbReference type="InterPro" id="IPR054728">
    <property type="entry name" value="RsmB-like_ferredoxin"/>
</dbReference>
<evidence type="ECO:0000256" key="5">
    <source>
        <dbReference type="ARBA" id="ARBA00022490"/>
    </source>
</evidence>
<evidence type="ECO:0000259" key="15">
    <source>
        <dbReference type="PROSITE" id="PS51686"/>
    </source>
</evidence>
<dbReference type="InterPro" id="IPR023267">
    <property type="entry name" value="RCMT"/>
</dbReference>
<feature type="binding site" evidence="14">
    <location>
        <position position="319"/>
    </location>
    <ligand>
        <name>S-adenosyl-L-methionine</name>
        <dbReference type="ChEBI" id="CHEBI:59789"/>
    </ligand>
</feature>
<dbReference type="PRINTS" id="PR02008">
    <property type="entry name" value="RCMTFAMILY"/>
</dbReference>
<comment type="similarity">
    <text evidence="3 14">Belongs to the class I-like SAM-binding methyltransferase superfamily. RsmB/NOP family.</text>
</comment>
<dbReference type="InterPro" id="IPR029063">
    <property type="entry name" value="SAM-dependent_MTases_sf"/>
</dbReference>
<dbReference type="Gene3D" id="3.40.50.150">
    <property type="entry name" value="Vaccinia Virus protein VP39"/>
    <property type="match status" value="1"/>
</dbReference>
<dbReference type="PANTHER" id="PTHR22807:SF61">
    <property type="entry name" value="NOL1_NOP2_SUN FAMILY PROTEIN _ ANTITERMINATION NUSB DOMAIN-CONTAINING PROTEIN"/>
    <property type="match status" value="1"/>
</dbReference>
<organism evidence="16 17">
    <name type="scientific">Sulfuriferula multivorans</name>
    <dbReference type="NCBI Taxonomy" id="1559896"/>
    <lineage>
        <taxon>Bacteria</taxon>
        <taxon>Pseudomonadati</taxon>
        <taxon>Pseudomonadota</taxon>
        <taxon>Betaproteobacteria</taxon>
        <taxon>Nitrosomonadales</taxon>
        <taxon>Sulfuricellaceae</taxon>
        <taxon>Sulfuriferula</taxon>
    </lineage>
</organism>
<evidence type="ECO:0000256" key="12">
    <source>
        <dbReference type="ARBA" id="ARBA00031088"/>
    </source>
</evidence>
<keyword evidence="8 14" id="KW-0808">Transferase</keyword>
<evidence type="ECO:0000256" key="2">
    <source>
        <dbReference type="ARBA" id="ARBA00004496"/>
    </source>
</evidence>